<dbReference type="InterPro" id="IPR004370">
    <property type="entry name" value="4-OT-like_dom"/>
</dbReference>
<dbReference type="Gene3D" id="3.30.429.10">
    <property type="entry name" value="Macrophage Migration Inhibitory Factor"/>
    <property type="match status" value="1"/>
</dbReference>
<accession>A0ABD5XPE1</accession>
<dbReference type="InterPro" id="IPR014347">
    <property type="entry name" value="Tautomerase/MIF_sf"/>
</dbReference>
<evidence type="ECO:0000259" key="3">
    <source>
        <dbReference type="Pfam" id="PF01361"/>
    </source>
</evidence>
<evidence type="ECO:0000256" key="1">
    <source>
        <dbReference type="ARBA" id="ARBA00023235"/>
    </source>
</evidence>
<dbReference type="Pfam" id="PF01361">
    <property type="entry name" value="Tautomerase"/>
    <property type="match status" value="1"/>
</dbReference>
<dbReference type="GO" id="GO:0016853">
    <property type="term" value="F:isomerase activity"/>
    <property type="evidence" value="ECO:0007669"/>
    <property type="project" value="UniProtKB-KW"/>
</dbReference>
<comment type="caution">
    <text evidence="4">The sequence shown here is derived from an EMBL/GenBank/DDBJ whole genome shotgun (WGS) entry which is preliminary data.</text>
</comment>
<reference evidence="4 5" key="1">
    <citation type="journal article" date="2019" name="Int. J. Syst. Evol. Microbiol.">
        <title>The Global Catalogue of Microorganisms (GCM) 10K type strain sequencing project: providing services to taxonomists for standard genome sequencing and annotation.</title>
        <authorList>
            <consortium name="The Broad Institute Genomics Platform"/>
            <consortium name="The Broad Institute Genome Sequencing Center for Infectious Disease"/>
            <person name="Wu L."/>
            <person name="Ma J."/>
        </authorList>
    </citation>
    <scope>NUCLEOTIDE SEQUENCE [LARGE SCALE GENOMIC DNA]</scope>
    <source>
        <strain evidence="4 5">DT92</strain>
    </source>
</reference>
<dbReference type="EMBL" id="JBHSZG010000001">
    <property type="protein sequence ID" value="MFC7137025.1"/>
    <property type="molecule type" value="Genomic_DNA"/>
</dbReference>
<name>A0ABD5XPE1_9EURY</name>
<organism evidence="4 5">
    <name type="scientific">Halobaculum litoreum</name>
    <dbReference type="NCBI Taxonomy" id="3031998"/>
    <lineage>
        <taxon>Archaea</taxon>
        <taxon>Methanobacteriati</taxon>
        <taxon>Methanobacteriota</taxon>
        <taxon>Stenosarchaea group</taxon>
        <taxon>Halobacteria</taxon>
        <taxon>Halobacteriales</taxon>
        <taxon>Haloferacaceae</taxon>
        <taxon>Halobaculum</taxon>
    </lineage>
</organism>
<protein>
    <submittedName>
        <fullName evidence="4">4-oxalocrotonate tautomerase family protein</fullName>
    </submittedName>
</protein>
<evidence type="ECO:0000313" key="4">
    <source>
        <dbReference type="EMBL" id="MFC7137025.1"/>
    </source>
</evidence>
<feature type="region of interest" description="Disordered" evidence="2">
    <location>
        <begin position="81"/>
        <end position="105"/>
    </location>
</feature>
<evidence type="ECO:0000313" key="5">
    <source>
        <dbReference type="Proteomes" id="UP001596368"/>
    </source>
</evidence>
<sequence length="105" mass="11214">MDTGTDHVGVILAETDPRIGRAADGEPVAVVNAGVRAGRTVEQRHELARRLTAALGDRFGVPEHTVYVVFTEHPGEDFVLGGEPLASWDAAEADDAPPTERDGRE</sequence>
<keyword evidence="5" id="KW-1185">Reference proteome</keyword>
<evidence type="ECO:0000256" key="2">
    <source>
        <dbReference type="SAM" id="MobiDB-lite"/>
    </source>
</evidence>
<feature type="domain" description="4-oxalocrotonate tautomerase-like" evidence="3">
    <location>
        <begin position="32"/>
        <end position="85"/>
    </location>
</feature>
<dbReference type="Proteomes" id="UP001596368">
    <property type="component" value="Unassembled WGS sequence"/>
</dbReference>
<proteinExistence type="predicted"/>
<dbReference type="AlphaFoldDB" id="A0ABD5XPE1"/>
<dbReference type="SUPFAM" id="SSF55331">
    <property type="entry name" value="Tautomerase/MIF"/>
    <property type="match status" value="1"/>
</dbReference>
<gene>
    <name evidence="4" type="ORF">ACFQRB_12285</name>
</gene>
<keyword evidence="1" id="KW-0413">Isomerase</keyword>